<name>A0ABR2WQ52_9FUNG</name>
<dbReference type="PANTHER" id="PTHR13146:SF1">
    <property type="entry name" value="SUGAR PHOSPHATE TRANSPORTER DOMAIN-CONTAINING PROTEIN"/>
    <property type="match status" value="1"/>
</dbReference>
<feature type="transmembrane region" description="Helical" evidence="1">
    <location>
        <begin position="72"/>
        <end position="92"/>
    </location>
</feature>
<dbReference type="InterPro" id="IPR037185">
    <property type="entry name" value="EmrE-like"/>
</dbReference>
<dbReference type="Pfam" id="PF00892">
    <property type="entry name" value="EamA"/>
    <property type="match status" value="1"/>
</dbReference>
<feature type="transmembrane region" description="Helical" evidence="1">
    <location>
        <begin position="293"/>
        <end position="310"/>
    </location>
</feature>
<evidence type="ECO:0000313" key="3">
    <source>
        <dbReference type="EMBL" id="KAK9763599.1"/>
    </source>
</evidence>
<keyword evidence="4" id="KW-1185">Reference proteome</keyword>
<evidence type="ECO:0000259" key="2">
    <source>
        <dbReference type="Pfam" id="PF00892"/>
    </source>
</evidence>
<accession>A0ABR2WQ52</accession>
<feature type="transmembrane region" description="Helical" evidence="1">
    <location>
        <begin position="122"/>
        <end position="140"/>
    </location>
</feature>
<organism evidence="3 4">
    <name type="scientific">Basidiobolus ranarum</name>
    <dbReference type="NCBI Taxonomy" id="34480"/>
    <lineage>
        <taxon>Eukaryota</taxon>
        <taxon>Fungi</taxon>
        <taxon>Fungi incertae sedis</taxon>
        <taxon>Zoopagomycota</taxon>
        <taxon>Entomophthoromycotina</taxon>
        <taxon>Basidiobolomycetes</taxon>
        <taxon>Basidiobolales</taxon>
        <taxon>Basidiobolaceae</taxon>
        <taxon>Basidiobolus</taxon>
    </lineage>
</organism>
<keyword evidence="1" id="KW-0812">Transmembrane</keyword>
<reference evidence="3 4" key="1">
    <citation type="submission" date="2023-04" db="EMBL/GenBank/DDBJ databases">
        <title>Genome of Basidiobolus ranarum AG-B5.</title>
        <authorList>
            <person name="Stajich J.E."/>
            <person name="Carter-House D."/>
            <person name="Gryganskyi A."/>
        </authorList>
    </citation>
    <scope>NUCLEOTIDE SEQUENCE [LARGE SCALE GENOMIC DNA]</scope>
    <source>
        <strain evidence="3 4">AG-B5</strain>
    </source>
</reference>
<feature type="transmembrane region" description="Helical" evidence="1">
    <location>
        <begin position="260"/>
        <end position="281"/>
    </location>
</feature>
<dbReference type="Proteomes" id="UP001479436">
    <property type="component" value="Unassembled WGS sequence"/>
</dbReference>
<keyword evidence="1" id="KW-1133">Transmembrane helix</keyword>
<dbReference type="InterPro" id="IPR000620">
    <property type="entry name" value="EamA_dom"/>
</dbReference>
<feature type="transmembrane region" description="Helical" evidence="1">
    <location>
        <begin position="190"/>
        <end position="208"/>
    </location>
</feature>
<feature type="transmembrane region" description="Helical" evidence="1">
    <location>
        <begin position="99"/>
        <end position="116"/>
    </location>
</feature>
<keyword evidence="1" id="KW-0472">Membrane</keyword>
<feature type="transmembrane region" description="Helical" evidence="1">
    <location>
        <begin position="152"/>
        <end position="170"/>
    </location>
</feature>
<comment type="caution">
    <text evidence="3">The sequence shown here is derived from an EMBL/GenBank/DDBJ whole genome shotgun (WGS) entry which is preliminary data.</text>
</comment>
<sequence length="327" mass="35544">MNVLLHQTIFLLTGVFQTLSTQWLFYQGAADKLSFLTIGANYIGMVLVNYIVPRQEKSRPVTNSPFPWLSVLWVAFFDFFANVFATAGLFLVGSGVFQVIYSSVVVFTALLSRVFLKRNLSPFQWLSLLVITLGLGLSALGSSNTGDSSEIITGSSLVFGCTLLFASVYVLNEKIVSKPGAPSPEEVCSWVGTTAGSLCWVYIIAYTVPRWNTLVVGPIELHGGNNIQIVICYGLLILASFGHSFTYYRLLGSVGAVSTGVLQALRAISVFIASSFAFCSFDSHQCFTKEKGISTAVVVLGVTAFFWISSTSTSKITKYDKVESIDP</sequence>
<feature type="transmembrane region" description="Helical" evidence="1">
    <location>
        <begin position="33"/>
        <end position="52"/>
    </location>
</feature>
<dbReference type="SUPFAM" id="SSF103481">
    <property type="entry name" value="Multidrug resistance efflux transporter EmrE"/>
    <property type="match status" value="1"/>
</dbReference>
<evidence type="ECO:0000313" key="4">
    <source>
        <dbReference type="Proteomes" id="UP001479436"/>
    </source>
</evidence>
<proteinExistence type="predicted"/>
<evidence type="ECO:0000256" key="1">
    <source>
        <dbReference type="SAM" id="Phobius"/>
    </source>
</evidence>
<feature type="domain" description="EamA" evidence="2">
    <location>
        <begin position="18"/>
        <end position="138"/>
    </location>
</feature>
<dbReference type="PANTHER" id="PTHR13146">
    <property type="match status" value="1"/>
</dbReference>
<dbReference type="EMBL" id="JASJQH010000600">
    <property type="protein sequence ID" value="KAK9763599.1"/>
    <property type="molecule type" value="Genomic_DNA"/>
</dbReference>
<feature type="transmembrane region" description="Helical" evidence="1">
    <location>
        <begin position="229"/>
        <end position="248"/>
    </location>
</feature>
<gene>
    <name evidence="3" type="ORF">K7432_009573</name>
</gene>
<protein>
    <recommendedName>
        <fullName evidence="2">EamA domain-containing protein</fullName>
    </recommendedName>
</protein>